<protein>
    <submittedName>
        <fullName evidence="2">Transglutaminase superfamily protein</fullName>
    </submittedName>
</protein>
<dbReference type="Gene3D" id="3.10.620.30">
    <property type="match status" value="1"/>
</dbReference>
<evidence type="ECO:0000259" key="1">
    <source>
        <dbReference type="Pfam" id="PF01841"/>
    </source>
</evidence>
<dbReference type="SUPFAM" id="SSF54001">
    <property type="entry name" value="Cysteine proteinases"/>
    <property type="match status" value="1"/>
</dbReference>
<feature type="domain" description="Transglutaminase-like" evidence="1">
    <location>
        <begin position="84"/>
        <end position="138"/>
    </location>
</feature>
<dbReference type="EMBL" id="QLMJ01000012">
    <property type="protein sequence ID" value="RAK33186.1"/>
    <property type="molecule type" value="Genomic_DNA"/>
</dbReference>
<dbReference type="OrthoDB" id="148799at2"/>
<evidence type="ECO:0000313" key="2">
    <source>
        <dbReference type="EMBL" id="RAK33186.1"/>
    </source>
</evidence>
<reference evidence="2 3" key="1">
    <citation type="submission" date="2018-06" db="EMBL/GenBank/DDBJ databases">
        <title>Genomic Encyclopedia of Type Strains, Phase III (KMG-III): the genomes of soil and plant-associated and newly described type strains.</title>
        <authorList>
            <person name="Whitman W."/>
        </authorList>
    </citation>
    <scope>NUCLEOTIDE SEQUENCE [LARGE SCALE GENOMIC DNA]</scope>
    <source>
        <strain evidence="2 3">CGMCC 4.7090</strain>
    </source>
</reference>
<dbReference type="InterPro" id="IPR002931">
    <property type="entry name" value="Transglutaminase-like"/>
</dbReference>
<accession>A0A327Z832</accession>
<comment type="caution">
    <text evidence="2">The sequence shown here is derived from an EMBL/GenBank/DDBJ whole genome shotgun (WGS) entry which is preliminary data.</text>
</comment>
<name>A0A327Z832_9ACTN</name>
<dbReference type="Proteomes" id="UP000249341">
    <property type="component" value="Unassembled WGS sequence"/>
</dbReference>
<dbReference type="Pfam" id="PF01841">
    <property type="entry name" value="Transglut_core"/>
    <property type="match status" value="1"/>
</dbReference>
<keyword evidence="3" id="KW-1185">Reference proteome</keyword>
<gene>
    <name evidence="2" type="ORF">B0I29_112218</name>
</gene>
<dbReference type="RefSeq" id="WP_111651533.1">
    <property type="nucleotide sequence ID" value="NZ_JACHWI010000002.1"/>
</dbReference>
<dbReference type="AlphaFoldDB" id="A0A327Z832"/>
<organism evidence="2 3">
    <name type="scientific">Actinoplanes lutulentus</name>
    <dbReference type="NCBI Taxonomy" id="1287878"/>
    <lineage>
        <taxon>Bacteria</taxon>
        <taxon>Bacillati</taxon>
        <taxon>Actinomycetota</taxon>
        <taxon>Actinomycetes</taxon>
        <taxon>Micromonosporales</taxon>
        <taxon>Micromonosporaceae</taxon>
        <taxon>Actinoplanes</taxon>
    </lineage>
</organism>
<dbReference type="InterPro" id="IPR038765">
    <property type="entry name" value="Papain-like_cys_pep_sf"/>
</dbReference>
<evidence type="ECO:0000313" key="3">
    <source>
        <dbReference type="Proteomes" id="UP000249341"/>
    </source>
</evidence>
<proteinExistence type="predicted"/>
<sequence length="308" mass="34120">MDYTRQTAFSDPGRHRDRLTALPGDIAGIGAVVRNVLVHYRASGLDFPPDRLAEIDNRWVSRILDSFPFDGPLSTPCPEQDRVVGCCRDYTLVSVAALRAHGVPARSRIGFADYFDAGFHGDHVIVEWFDGSRWVATDTQLDPGAGFPVDVLDVPFGPGGLRTAAQAWRAFRREEDDPLRYGVGPGSPIRGPLMIRHYVLAELAHRMGDELLLWDLWGDSLAGLGPEPFLETWASVPPDWPGDDPELIDEIADLLLAADAGDQPAERKLAERYATDPRLYPGDVISCHSPREVVYEVDLRWGRFAPVP</sequence>